<dbReference type="PROSITE" id="PS50975">
    <property type="entry name" value="ATP_GRASP"/>
    <property type="match status" value="1"/>
</dbReference>
<dbReference type="RefSeq" id="WP_088909131.1">
    <property type="nucleotide sequence ID" value="NZ_CP018145.1"/>
</dbReference>
<evidence type="ECO:0000313" key="4">
    <source>
        <dbReference type="Proteomes" id="UP000197781"/>
    </source>
</evidence>
<gene>
    <name evidence="3" type="ORF">BP422_19070</name>
</gene>
<name>A0A220MKM3_9BACL</name>
<dbReference type="AlphaFoldDB" id="A0A220MKM3"/>
<dbReference type="InterPro" id="IPR013815">
    <property type="entry name" value="ATP_grasp_subdomain_1"/>
</dbReference>
<dbReference type="Gene3D" id="3.30.470.20">
    <property type="entry name" value="ATP-grasp fold, B domain"/>
    <property type="match status" value="1"/>
</dbReference>
<dbReference type="NCBIfam" id="NF005315">
    <property type="entry name" value="PRK06849.1"/>
    <property type="match status" value="1"/>
</dbReference>
<protein>
    <submittedName>
        <fullName evidence="3">Carbamoylphosphate synthase large subunit</fullName>
    </submittedName>
</protein>
<reference evidence="3 4" key="1">
    <citation type="submission" date="2016-11" db="EMBL/GenBank/DDBJ databases">
        <authorList>
            <person name="Jaros S."/>
            <person name="Januszkiewicz K."/>
            <person name="Wedrychowicz H."/>
        </authorList>
    </citation>
    <scope>NUCLEOTIDE SEQUENCE [LARGE SCALE GENOMIC DNA]</scope>
    <source>
        <strain evidence="3 4">NF2</strain>
    </source>
</reference>
<sequence>MNTKQSVLLTGGRAPATLELARLLGSAGHRVIVAESAWRHLCQHSRYVERSYRVPPPRQQPDAYIEKLCQIMQHERIDLLIPTCEEIFYVSRGRDRLLDFGEVLVEGIQVLRSLHDKWLFAEMAREVGALVPQTVRVQSPAQLREAMLQARGPVVLKPVYSRFAAHVQIVADPSSAAGQSTLPEPTVGQPWLVQQFIKGKQVCSYAVALDGQLTLYADYETIHTAGQGASIYFAFSAHPQVRDFVSRFVQRHTFSGQIAFDFIENEQGELYVIECNPRLTSGVHLFTGQHEAATAYFSDRGKTVVPAGKQACMLGMAMLTYGLAGMMNGEKAKRWVSDLLSARDVLFRWDDPRPFFDQFFMLADLAWQSFRTGKSMIACSTSDIEWNGEEA</sequence>
<dbReference type="EMBL" id="CP018145">
    <property type="protein sequence ID" value="ASJ55462.1"/>
    <property type="molecule type" value="Genomic_DNA"/>
</dbReference>
<dbReference type="InterPro" id="IPR003806">
    <property type="entry name" value="ATP-grasp_PylC-type"/>
</dbReference>
<accession>A0A220MKM3</accession>
<dbReference type="Pfam" id="PF02655">
    <property type="entry name" value="ATP-grasp_3"/>
    <property type="match status" value="1"/>
</dbReference>
<dbReference type="GO" id="GO:0005524">
    <property type="term" value="F:ATP binding"/>
    <property type="evidence" value="ECO:0007669"/>
    <property type="project" value="UniProtKB-UniRule"/>
</dbReference>
<dbReference type="InterPro" id="IPR005479">
    <property type="entry name" value="CPAse_ATP-bd"/>
</dbReference>
<evidence type="ECO:0000256" key="1">
    <source>
        <dbReference type="PROSITE-ProRule" id="PRU00409"/>
    </source>
</evidence>
<dbReference type="InterPro" id="IPR011761">
    <property type="entry name" value="ATP-grasp"/>
</dbReference>
<dbReference type="SUPFAM" id="SSF56059">
    <property type="entry name" value="Glutathione synthetase ATP-binding domain-like"/>
    <property type="match status" value="1"/>
</dbReference>
<dbReference type="KEGG" id="bfm:BP422_19070"/>
<keyword evidence="1" id="KW-0067">ATP-binding</keyword>
<proteinExistence type="predicted"/>
<feature type="domain" description="ATP-grasp" evidence="2">
    <location>
        <begin position="121"/>
        <end position="305"/>
    </location>
</feature>
<evidence type="ECO:0000313" key="3">
    <source>
        <dbReference type="EMBL" id="ASJ55462.1"/>
    </source>
</evidence>
<keyword evidence="1" id="KW-0547">Nucleotide-binding</keyword>
<dbReference type="GO" id="GO:0046872">
    <property type="term" value="F:metal ion binding"/>
    <property type="evidence" value="ECO:0007669"/>
    <property type="project" value="InterPro"/>
</dbReference>
<dbReference type="Gene3D" id="3.30.1490.20">
    <property type="entry name" value="ATP-grasp fold, A domain"/>
    <property type="match status" value="1"/>
</dbReference>
<organism evidence="3 4">
    <name type="scientific">Brevibacillus formosus</name>
    <dbReference type="NCBI Taxonomy" id="54913"/>
    <lineage>
        <taxon>Bacteria</taxon>
        <taxon>Bacillati</taxon>
        <taxon>Bacillota</taxon>
        <taxon>Bacilli</taxon>
        <taxon>Bacillales</taxon>
        <taxon>Paenibacillaceae</taxon>
        <taxon>Brevibacillus</taxon>
    </lineage>
</organism>
<dbReference type="Gene3D" id="3.40.50.20">
    <property type="match status" value="1"/>
</dbReference>
<dbReference type="Proteomes" id="UP000197781">
    <property type="component" value="Chromosome"/>
</dbReference>
<dbReference type="PROSITE" id="PS00867">
    <property type="entry name" value="CPSASE_2"/>
    <property type="match status" value="1"/>
</dbReference>
<evidence type="ECO:0000259" key="2">
    <source>
        <dbReference type="PROSITE" id="PS50975"/>
    </source>
</evidence>